<dbReference type="EMBL" id="RWJF01000001">
    <property type="protein sequence ID" value="RST29771.1"/>
    <property type="molecule type" value="Genomic_DNA"/>
</dbReference>
<reference evidence="3 4" key="1">
    <citation type="submission" date="2018-12" db="EMBL/GenBank/DDBJ databases">
        <title>Sphingomonas sp. HMF7854 Genome sequencing and assembly.</title>
        <authorList>
            <person name="Cha I."/>
            <person name="Kang H."/>
            <person name="Kim H."/>
            <person name="Kang J."/>
            <person name="Joh K."/>
        </authorList>
    </citation>
    <scope>NUCLEOTIDE SEQUENCE [LARGE SCALE GENOMIC DNA]</scope>
    <source>
        <strain evidence="3 4">HMF7854</strain>
    </source>
</reference>
<feature type="chain" id="PRO_5019254121" evidence="2">
    <location>
        <begin position="47"/>
        <end position="197"/>
    </location>
</feature>
<feature type="compositionally biased region" description="Polar residues" evidence="1">
    <location>
        <begin position="1"/>
        <end position="19"/>
    </location>
</feature>
<feature type="signal peptide" evidence="2">
    <location>
        <begin position="1"/>
        <end position="46"/>
    </location>
</feature>
<dbReference type="InterPro" id="IPR025514">
    <property type="entry name" value="DUF4402"/>
</dbReference>
<keyword evidence="4" id="KW-1185">Reference proteome</keyword>
<comment type="caution">
    <text evidence="3">The sequence shown here is derived from an EMBL/GenBank/DDBJ whole genome shotgun (WGS) entry which is preliminary data.</text>
</comment>
<name>A0A429V727_9SPHN</name>
<proteinExistence type="predicted"/>
<feature type="region of interest" description="Disordered" evidence="1">
    <location>
        <begin position="1"/>
        <end position="22"/>
    </location>
</feature>
<evidence type="ECO:0000313" key="4">
    <source>
        <dbReference type="Proteomes" id="UP000274661"/>
    </source>
</evidence>
<protein>
    <submittedName>
        <fullName evidence="3">DUF4402 domain-containing protein</fullName>
    </submittedName>
</protein>
<organism evidence="3 4">
    <name type="scientific">Sphingomonas ginkgonis</name>
    <dbReference type="NCBI Taxonomy" id="2315330"/>
    <lineage>
        <taxon>Bacteria</taxon>
        <taxon>Pseudomonadati</taxon>
        <taxon>Pseudomonadota</taxon>
        <taxon>Alphaproteobacteria</taxon>
        <taxon>Sphingomonadales</taxon>
        <taxon>Sphingomonadaceae</taxon>
        <taxon>Sphingomonas</taxon>
    </lineage>
</organism>
<keyword evidence="2" id="KW-0732">Signal</keyword>
<evidence type="ECO:0000313" key="3">
    <source>
        <dbReference type="EMBL" id="RST29771.1"/>
    </source>
</evidence>
<dbReference type="Proteomes" id="UP000274661">
    <property type="component" value="Unassembled WGS sequence"/>
</dbReference>
<gene>
    <name evidence="3" type="ORF">HMF7854_02220</name>
</gene>
<evidence type="ECO:0000256" key="1">
    <source>
        <dbReference type="SAM" id="MobiDB-lite"/>
    </source>
</evidence>
<accession>A0A429V727</accession>
<dbReference type="AlphaFoldDB" id="A0A429V727"/>
<sequence length="197" mass="19029">MPASPTSGSPDDAGSTRTKVGTRPMKTLTKAAVLAVAALGATPALAAPVPVSGTVPVAKANIVRPLVLTASSDLNFGTIILGSYASTQTVTVSQGGALVGCGTSGLTCQGATSAANYLVKGTNNAVVTVAAPNVTITNANNAAQTLTVVLNAPATVNLGANGNSTGAPFSIGGSLDVPVGAGDGLYAGTMAVTVDYQ</sequence>
<dbReference type="Pfam" id="PF14352">
    <property type="entry name" value="DUF4402"/>
    <property type="match status" value="1"/>
</dbReference>
<evidence type="ECO:0000256" key="2">
    <source>
        <dbReference type="SAM" id="SignalP"/>
    </source>
</evidence>